<evidence type="ECO:0000256" key="7">
    <source>
        <dbReference type="ARBA" id="ARBA00022723"/>
    </source>
</evidence>
<dbReference type="GO" id="GO:0008703">
    <property type="term" value="F:5-amino-6-(5-phosphoribosylamino)uracil reductase activity"/>
    <property type="evidence" value="ECO:0007669"/>
    <property type="project" value="UniProtKB-EC"/>
</dbReference>
<feature type="binding site" evidence="16">
    <location>
        <position position="206"/>
    </location>
    <ligand>
        <name>substrate</name>
    </ligand>
</feature>
<dbReference type="PIRSF" id="PIRSF006769">
    <property type="entry name" value="RibD"/>
    <property type="match status" value="1"/>
</dbReference>
<dbReference type="PROSITE" id="PS00903">
    <property type="entry name" value="CYT_DCMP_DEAMINASES_1"/>
    <property type="match status" value="1"/>
</dbReference>
<proteinExistence type="inferred from homology"/>
<evidence type="ECO:0000256" key="4">
    <source>
        <dbReference type="ARBA" id="ARBA00005259"/>
    </source>
</evidence>
<keyword evidence="11" id="KW-0511">Multifunctional enzyme</keyword>
<dbReference type="InterPro" id="IPR004794">
    <property type="entry name" value="Eubact_RibD"/>
</dbReference>
<evidence type="ECO:0000259" key="18">
    <source>
        <dbReference type="PROSITE" id="PS51747"/>
    </source>
</evidence>
<feature type="binding site" evidence="16">
    <location>
        <position position="195"/>
    </location>
    <ligand>
        <name>NADP(+)</name>
        <dbReference type="ChEBI" id="CHEBI:58349"/>
    </ligand>
</feature>
<dbReference type="PANTHER" id="PTHR38011:SF7">
    <property type="entry name" value="2,5-DIAMINO-6-RIBOSYLAMINO-4(3H)-PYRIMIDINONE 5'-PHOSPHATE REDUCTASE"/>
    <property type="match status" value="1"/>
</dbReference>
<dbReference type="PROSITE" id="PS51747">
    <property type="entry name" value="CYT_DCMP_DEAMINASES_2"/>
    <property type="match status" value="1"/>
</dbReference>
<dbReference type="InterPro" id="IPR016193">
    <property type="entry name" value="Cytidine_deaminase-like"/>
</dbReference>
<evidence type="ECO:0000313" key="19">
    <source>
        <dbReference type="EMBL" id="KRM45517.1"/>
    </source>
</evidence>
<comment type="cofactor">
    <cofactor evidence="14 17">
        <name>Zn(2+)</name>
        <dbReference type="ChEBI" id="CHEBI:29105"/>
    </cofactor>
    <text evidence="14 17">Binds 1 zinc ion.</text>
</comment>
<dbReference type="Gene3D" id="3.40.430.10">
    <property type="entry name" value="Dihydrofolate Reductase, subunit A"/>
    <property type="match status" value="1"/>
</dbReference>
<comment type="catalytic activity">
    <reaction evidence="12 14">
        <text>5-amino-6-(5-phospho-D-ribitylamino)uracil + NADP(+) = 5-amino-6-(5-phospho-D-ribosylamino)uracil + NADPH + H(+)</text>
        <dbReference type="Rhea" id="RHEA:17845"/>
        <dbReference type="ChEBI" id="CHEBI:15378"/>
        <dbReference type="ChEBI" id="CHEBI:57783"/>
        <dbReference type="ChEBI" id="CHEBI:58349"/>
        <dbReference type="ChEBI" id="CHEBI:58421"/>
        <dbReference type="ChEBI" id="CHEBI:58453"/>
        <dbReference type="EC" id="1.1.1.193"/>
    </reaction>
</comment>
<evidence type="ECO:0000256" key="16">
    <source>
        <dbReference type="PIRSR" id="PIRSR006769-2"/>
    </source>
</evidence>
<dbReference type="SUPFAM" id="SSF53597">
    <property type="entry name" value="Dihydrofolate reductase-like"/>
    <property type="match status" value="1"/>
</dbReference>
<dbReference type="GO" id="GO:0008835">
    <property type="term" value="F:diaminohydroxyphosphoribosylaminopyrimidine deaminase activity"/>
    <property type="evidence" value="ECO:0007669"/>
    <property type="project" value="UniProtKB-EC"/>
</dbReference>
<evidence type="ECO:0000256" key="2">
    <source>
        <dbReference type="ARBA" id="ARBA00004882"/>
    </source>
</evidence>
<keyword evidence="10 14" id="KW-0560">Oxidoreductase</keyword>
<keyword evidence="6 14" id="KW-0686">Riboflavin biosynthesis</keyword>
<evidence type="ECO:0000256" key="10">
    <source>
        <dbReference type="ARBA" id="ARBA00023002"/>
    </source>
</evidence>
<dbReference type="AlphaFoldDB" id="A0A0R1YT87"/>
<evidence type="ECO:0000313" key="20">
    <source>
        <dbReference type="Proteomes" id="UP000051010"/>
    </source>
</evidence>
<evidence type="ECO:0000256" key="9">
    <source>
        <dbReference type="ARBA" id="ARBA00022857"/>
    </source>
</evidence>
<feature type="domain" description="CMP/dCMP-type deaminase" evidence="18">
    <location>
        <begin position="1"/>
        <end position="125"/>
    </location>
</feature>
<dbReference type="SUPFAM" id="SSF53927">
    <property type="entry name" value="Cytidine deaminase-like"/>
    <property type="match status" value="1"/>
</dbReference>
<evidence type="ECO:0000256" key="13">
    <source>
        <dbReference type="ARBA" id="ARBA00049886"/>
    </source>
</evidence>
<dbReference type="GO" id="GO:0009231">
    <property type="term" value="P:riboflavin biosynthetic process"/>
    <property type="evidence" value="ECO:0007669"/>
    <property type="project" value="UniProtKB-UniPathway"/>
</dbReference>
<keyword evidence="14" id="KW-0378">Hydrolase</keyword>
<dbReference type="Gene3D" id="3.40.140.10">
    <property type="entry name" value="Cytidine Deaminase, domain 2"/>
    <property type="match status" value="1"/>
</dbReference>
<organism evidence="19 20">
    <name type="scientific">Lentilactobacillus parafarraginis DSM 18390 = JCM 14109</name>
    <dbReference type="NCBI Taxonomy" id="1423786"/>
    <lineage>
        <taxon>Bacteria</taxon>
        <taxon>Bacillati</taxon>
        <taxon>Bacillota</taxon>
        <taxon>Bacilli</taxon>
        <taxon>Lactobacillales</taxon>
        <taxon>Lactobacillaceae</taxon>
        <taxon>Lentilactobacillus</taxon>
    </lineage>
</organism>
<feature type="binding site" evidence="16">
    <location>
        <position position="183"/>
    </location>
    <ligand>
        <name>substrate</name>
    </ligand>
</feature>
<comment type="caution">
    <text evidence="19">The sequence shown here is derived from an EMBL/GenBank/DDBJ whole genome shotgun (WGS) entry which is preliminary data.</text>
</comment>
<evidence type="ECO:0000256" key="15">
    <source>
        <dbReference type="PIRSR" id="PIRSR006769-1"/>
    </source>
</evidence>
<comment type="catalytic activity">
    <reaction evidence="13 14">
        <text>2,5-diamino-6-hydroxy-4-(5-phosphoribosylamino)-pyrimidine + H2O + H(+) = 5-amino-6-(5-phospho-D-ribosylamino)uracil + NH4(+)</text>
        <dbReference type="Rhea" id="RHEA:21868"/>
        <dbReference type="ChEBI" id="CHEBI:15377"/>
        <dbReference type="ChEBI" id="CHEBI:15378"/>
        <dbReference type="ChEBI" id="CHEBI:28938"/>
        <dbReference type="ChEBI" id="CHEBI:58453"/>
        <dbReference type="ChEBI" id="CHEBI:58614"/>
        <dbReference type="EC" id="3.5.4.26"/>
    </reaction>
</comment>
<dbReference type="InterPro" id="IPR002125">
    <property type="entry name" value="CMP_dCMP_dom"/>
</dbReference>
<dbReference type="RefSeq" id="WP_138467571.1">
    <property type="nucleotide sequence ID" value="NZ_AZFZ01000003.1"/>
</dbReference>
<evidence type="ECO:0000256" key="14">
    <source>
        <dbReference type="PIRNR" id="PIRNR006769"/>
    </source>
</evidence>
<protein>
    <recommendedName>
        <fullName evidence="14">Riboflavin biosynthesis protein RibD</fullName>
    </recommendedName>
    <domain>
        <recommendedName>
            <fullName evidence="14">Diaminohydroxyphosphoribosylaminopyrimidine deaminase</fullName>
            <shortName evidence="14">DRAP deaminase</shortName>
            <ecNumber evidence="14">3.5.4.26</ecNumber>
        </recommendedName>
        <alternativeName>
            <fullName evidence="14">Riboflavin-specific deaminase</fullName>
        </alternativeName>
    </domain>
    <domain>
        <recommendedName>
            <fullName evidence="14">5-amino-6-(5-phosphoribosylamino)uracil reductase</fullName>
            <ecNumber evidence="14">1.1.1.193</ecNumber>
        </recommendedName>
        <alternativeName>
            <fullName evidence="14">HTP reductase</fullName>
        </alternativeName>
    </domain>
</protein>
<feature type="binding site" evidence="16">
    <location>
        <position position="203"/>
    </location>
    <ligand>
        <name>substrate</name>
    </ligand>
</feature>
<evidence type="ECO:0000256" key="8">
    <source>
        <dbReference type="ARBA" id="ARBA00022833"/>
    </source>
</evidence>
<dbReference type="NCBIfam" id="TIGR00227">
    <property type="entry name" value="ribD_Cterm"/>
    <property type="match status" value="1"/>
</dbReference>
<evidence type="ECO:0000256" key="1">
    <source>
        <dbReference type="ARBA" id="ARBA00002151"/>
    </source>
</evidence>
<dbReference type="InterPro" id="IPR002734">
    <property type="entry name" value="RibDG_C"/>
</dbReference>
<evidence type="ECO:0000256" key="12">
    <source>
        <dbReference type="ARBA" id="ARBA00049861"/>
    </source>
</evidence>
<feature type="active site" description="Proton donor" evidence="15">
    <location>
        <position position="52"/>
    </location>
</feature>
<evidence type="ECO:0000256" key="17">
    <source>
        <dbReference type="PIRSR" id="PIRSR006769-3"/>
    </source>
</evidence>
<dbReference type="InterPro" id="IPR050765">
    <property type="entry name" value="Riboflavin_Biosynth_HTPR"/>
</dbReference>
<reference evidence="19 20" key="1">
    <citation type="journal article" date="2015" name="Genome Announc.">
        <title>Expanding the biotechnology potential of lactobacilli through comparative genomics of 213 strains and associated genera.</title>
        <authorList>
            <person name="Sun Z."/>
            <person name="Harris H.M."/>
            <person name="McCann A."/>
            <person name="Guo C."/>
            <person name="Argimon S."/>
            <person name="Zhang W."/>
            <person name="Yang X."/>
            <person name="Jeffery I.B."/>
            <person name="Cooney J.C."/>
            <person name="Kagawa T.F."/>
            <person name="Liu W."/>
            <person name="Song Y."/>
            <person name="Salvetti E."/>
            <person name="Wrobel A."/>
            <person name="Rasinkangas P."/>
            <person name="Parkhill J."/>
            <person name="Rea M.C."/>
            <person name="O'Sullivan O."/>
            <person name="Ritari J."/>
            <person name="Douillard F.P."/>
            <person name="Paul Ross R."/>
            <person name="Yang R."/>
            <person name="Briner A.E."/>
            <person name="Felis G.E."/>
            <person name="de Vos W.M."/>
            <person name="Barrangou R."/>
            <person name="Klaenhammer T.R."/>
            <person name="Caufield P.W."/>
            <person name="Cui Y."/>
            <person name="Zhang H."/>
            <person name="O'Toole P.W."/>
        </authorList>
    </citation>
    <scope>NUCLEOTIDE SEQUENCE [LARGE SCALE GENOMIC DNA]</scope>
    <source>
        <strain evidence="19 20">DSM 18390</strain>
    </source>
</reference>
<dbReference type="GO" id="GO:0050661">
    <property type="term" value="F:NADP binding"/>
    <property type="evidence" value="ECO:0007669"/>
    <property type="project" value="InterPro"/>
</dbReference>
<comment type="pathway">
    <text evidence="2 14">Cofactor biosynthesis; riboflavin biosynthesis; 5-amino-6-(D-ribitylamino)uracil from GTP: step 2/4.</text>
</comment>
<dbReference type="PANTHER" id="PTHR38011">
    <property type="entry name" value="DIHYDROFOLATE REDUCTASE FAMILY PROTEIN (AFU_ORTHOLOGUE AFUA_8G06820)"/>
    <property type="match status" value="1"/>
</dbReference>
<accession>A0A0R1YT87</accession>
<feature type="binding site" evidence="16">
    <location>
        <position position="199"/>
    </location>
    <ligand>
        <name>NADP(+)</name>
        <dbReference type="ChEBI" id="CHEBI:58349"/>
    </ligand>
</feature>
<dbReference type="EC" id="3.5.4.26" evidence="14"/>
<evidence type="ECO:0000256" key="3">
    <source>
        <dbReference type="ARBA" id="ARBA00004910"/>
    </source>
</evidence>
<feature type="binding site" evidence="16">
    <location>
        <position position="153"/>
    </location>
    <ligand>
        <name>NADP(+)</name>
        <dbReference type="ChEBI" id="CHEBI:58349"/>
    </ligand>
</feature>
<feature type="binding site" evidence="16">
    <location>
        <begin position="285"/>
        <end position="291"/>
    </location>
    <ligand>
        <name>NADP(+)</name>
        <dbReference type="ChEBI" id="CHEBI:58349"/>
    </ligand>
</feature>
<keyword evidence="8 14" id="KW-0862">Zinc</keyword>
<dbReference type="Pfam" id="PF00383">
    <property type="entry name" value="dCMP_cyt_deam_1"/>
    <property type="match status" value="1"/>
</dbReference>
<feature type="binding site" evidence="16">
    <location>
        <position position="283"/>
    </location>
    <ligand>
        <name>substrate</name>
    </ligand>
</feature>
<evidence type="ECO:0000256" key="5">
    <source>
        <dbReference type="ARBA" id="ARBA00007417"/>
    </source>
</evidence>
<keyword evidence="7 14" id="KW-0479">Metal-binding</keyword>
<dbReference type="NCBIfam" id="TIGR00326">
    <property type="entry name" value="eubact_ribD"/>
    <property type="match status" value="1"/>
</dbReference>
<dbReference type="EMBL" id="AZFZ01000003">
    <property type="protein sequence ID" value="KRM45517.1"/>
    <property type="molecule type" value="Genomic_DNA"/>
</dbReference>
<dbReference type="InterPro" id="IPR016192">
    <property type="entry name" value="APOBEC/CMP_deaminase_Zn-bd"/>
</dbReference>
<dbReference type="EC" id="1.1.1.193" evidence="14"/>
<dbReference type="GO" id="GO:0008270">
    <property type="term" value="F:zinc ion binding"/>
    <property type="evidence" value="ECO:0007669"/>
    <property type="project" value="InterPro"/>
</dbReference>
<dbReference type="CDD" id="cd01284">
    <property type="entry name" value="Riboflavin_deaminase-reductase"/>
    <property type="match status" value="1"/>
</dbReference>
<feature type="binding site" evidence="17">
    <location>
        <position position="50"/>
    </location>
    <ligand>
        <name>Zn(2+)</name>
        <dbReference type="ChEBI" id="CHEBI:29105"/>
        <note>catalytic</note>
    </ligand>
</feature>
<dbReference type="Proteomes" id="UP000051010">
    <property type="component" value="Unassembled WGS sequence"/>
</dbReference>
<evidence type="ECO:0000256" key="6">
    <source>
        <dbReference type="ARBA" id="ARBA00022619"/>
    </source>
</evidence>
<dbReference type="InterPro" id="IPR011549">
    <property type="entry name" value="RibD_C"/>
</dbReference>
<keyword evidence="9 14" id="KW-0521">NADP</keyword>
<dbReference type="InterPro" id="IPR024072">
    <property type="entry name" value="DHFR-like_dom_sf"/>
</dbReference>
<comment type="similarity">
    <text evidence="4 14">In the N-terminal section; belongs to the cytidine and deoxycytidylate deaminase family.</text>
</comment>
<gene>
    <name evidence="19" type="ORF">FD47_GL001346</name>
</gene>
<dbReference type="PATRIC" id="fig|1423786.4.peg.1444"/>
<dbReference type="UniPathway" id="UPA00275">
    <property type="reaction ID" value="UER00401"/>
</dbReference>
<comment type="pathway">
    <text evidence="3 14">Cofactor biosynthesis; riboflavin biosynthesis; 5-amino-6-(D-ribitylamino)uracil from GTP: step 3/4.</text>
</comment>
<sequence>MNDQDYMQLAVTEAWKGLGATWTNPRVGAVIVKDGQILARGYHHRFGEPHAEIDAISHLNSPSDAEGATIYVTLEPCSHYGKTPPCADRLVALGFSRVVIGQADPNPIVGGNGIDRLTKNGVVVDNLDNTEMVNEAYNFYYRRKRPMVTLKYAMSLDGKINQAGDTRTRLSGSQAWEDSQQLRRLNQAILVGERTYHVDDPQLTIREADAKTQPIRIILMRDARHLDLTAKLFQSPAQVWILTSHRPTASLPEFVKVIEKPDWTPAVVIEQLGDQGIQSLLVEGGSHVQAAFVKAGLVDKLVAYISPFMIGGTGLPAVIGPGNAEMLHFATPTVQSLGDDIKLTTRRAD</sequence>
<feature type="binding site" evidence="17">
    <location>
        <position position="86"/>
    </location>
    <ligand>
        <name>Zn(2+)</name>
        <dbReference type="ChEBI" id="CHEBI:29105"/>
        <note>catalytic</note>
    </ligand>
</feature>
<dbReference type="Pfam" id="PF01872">
    <property type="entry name" value="RibD_C"/>
    <property type="match status" value="1"/>
</dbReference>
<comment type="function">
    <text evidence="1 14">Converts 2,5-diamino-6-(ribosylamino)-4(3h)-pyrimidinone 5'-phosphate into 5-amino-6-(ribosylamino)-2,4(1h,3h)-pyrimidinedione 5'-phosphate.</text>
</comment>
<name>A0A0R1YT87_9LACO</name>
<feature type="binding site" evidence="17">
    <location>
        <position position="77"/>
    </location>
    <ligand>
        <name>Zn(2+)</name>
        <dbReference type="ChEBI" id="CHEBI:29105"/>
        <note>catalytic</note>
    </ligand>
</feature>
<comment type="similarity">
    <text evidence="5 14">In the C-terminal section; belongs to the HTP reductase family.</text>
</comment>
<evidence type="ECO:0000256" key="11">
    <source>
        <dbReference type="ARBA" id="ARBA00023268"/>
    </source>
</evidence>